<feature type="transmembrane region" description="Helical" evidence="6">
    <location>
        <begin position="303"/>
        <end position="322"/>
    </location>
</feature>
<dbReference type="PANTHER" id="PTHR37693:SF1">
    <property type="entry name" value="INTEGRAL MEMBRANE PROTEIN"/>
    <property type="match status" value="1"/>
</dbReference>
<feature type="transmembrane region" description="Helical" evidence="6">
    <location>
        <begin position="112"/>
        <end position="137"/>
    </location>
</feature>
<evidence type="ECO:0000256" key="1">
    <source>
        <dbReference type="ARBA" id="ARBA00004651"/>
    </source>
</evidence>
<dbReference type="AlphaFoldDB" id="A0A071L191"/>
<keyword evidence="4 6" id="KW-1133">Transmembrane helix</keyword>
<keyword evidence="3 6" id="KW-0812">Transmembrane</keyword>
<dbReference type="Proteomes" id="UP000433532">
    <property type="component" value="Unassembled WGS sequence"/>
</dbReference>
<organism evidence="7 9">
    <name type="scientific">Pseudomonas aeruginosa</name>
    <dbReference type="NCBI Taxonomy" id="287"/>
    <lineage>
        <taxon>Bacteria</taxon>
        <taxon>Pseudomonadati</taxon>
        <taxon>Pseudomonadota</taxon>
        <taxon>Gammaproteobacteria</taxon>
        <taxon>Pseudomonadales</taxon>
        <taxon>Pseudomonadaceae</taxon>
        <taxon>Pseudomonas</taxon>
    </lineage>
</organism>
<reference evidence="8" key="2">
    <citation type="submission" date="2023-06" db="EMBL/GenBank/DDBJ databases">
        <authorList>
            <consortium name="Clinical and Environmental Microbiology Branch: Whole genome sequencing antimicrobial resistance pathogens in the healthcare setting"/>
        </authorList>
    </citation>
    <scope>NUCLEOTIDE SEQUENCE</scope>
    <source>
        <strain evidence="8">2021CK-01020</strain>
    </source>
</reference>
<dbReference type="Pfam" id="PF03706">
    <property type="entry name" value="LPG_synthase_TM"/>
    <property type="match status" value="1"/>
</dbReference>
<evidence type="ECO:0000313" key="7">
    <source>
        <dbReference type="EMBL" id="MUI35485.1"/>
    </source>
</evidence>
<keyword evidence="5 6" id="KW-0472">Membrane</keyword>
<keyword evidence="2" id="KW-1003">Cell membrane</keyword>
<evidence type="ECO:0000256" key="2">
    <source>
        <dbReference type="ARBA" id="ARBA00022475"/>
    </source>
</evidence>
<protein>
    <submittedName>
        <fullName evidence="7">Flippase-like domain-containing protein</fullName>
    </submittedName>
    <submittedName>
        <fullName evidence="8">Lysylphosphatidylglycerol synthase transmembrane domain-containing protein</fullName>
    </submittedName>
</protein>
<accession>A0A071L191</accession>
<proteinExistence type="predicted"/>
<feature type="transmembrane region" description="Helical" evidence="6">
    <location>
        <begin position="38"/>
        <end position="56"/>
    </location>
</feature>
<evidence type="ECO:0000256" key="3">
    <source>
        <dbReference type="ARBA" id="ARBA00022692"/>
    </source>
</evidence>
<sequence>MSRGWLLLFGLIGASLIPLVLGGSDMFSRLRAFPLDSLLLMFGMIVVCWFINGLRLRLLLAGRAGKLGQLQSVGIIMASEFAFCATPGGSGGPLTLMALLARRGLRPAQTSAVFAVDQLADLTFFLCALGAILIYALSHSLSPNMESSLIFSAVFLVGLFVGAVMLIRYLHQVIRFNGRVLARLGVSSRKRLHWGRKILHFRIALHDSLRLPKRRLLAVFLLSSTHWLLRFSVLDLTLRGLGVDIQWAWTFLIQMVSLSAGQLSLIPGGAGGTELTSAALLAPMIGKSTAAAAIVIWRAVTFYFYLVAGGPVFAVLAGRPLLKKLISSREASS</sequence>
<dbReference type="SMR" id="A0A071L191"/>
<feature type="transmembrane region" description="Helical" evidence="6">
    <location>
        <begin position="149"/>
        <end position="170"/>
    </location>
</feature>
<evidence type="ECO:0000256" key="4">
    <source>
        <dbReference type="ARBA" id="ARBA00022989"/>
    </source>
</evidence>
<dbReference type="NCBIfam" id="TIGR00374">
    <property type="entry name" value="flippase-like domain"/>
    <property type="match status" value="1"/>
</dbReference>
<dbReference type="EMBL" id="WOAD01000007">
    <property type="protein sequence ID" value="MUI35485.1"/>
    <property type="molecule type" value="Genomic_DNA"/>
</dbReference>
<name>A0A071L191_PSEAI</name>
<reference evidence="7 9" key="1">
    <citation type="submission" date="2019-11" db="EMBL/GenBank/DDBJ databases">
        <title>Genomes of ocular Pseudomonas aeruginosa isolates.</title>
        <authorList>
            <person name="Khan M."/>
            <person name="Rice S.A."/>
            <person name="Willcox M.D.P."/>
            <person name="Stapleton F."/>
        </authorList>
    </citation>
    <scope>NUCLEOTIDE SEQUENCE [LARGE SCALE GENOMIC DNA]</scope>
    <source>
        <strain evidence="7 9">PA221</strain>
    </source>
</reference>
<dbReference type="PANTHER" id="PTHR37693">
    <property type="entry name" value="PHOSPHATIDYLGLYCEROL LYSYLTRANSFERASE"/>
    <property type="match status" value="1"/>
</dbReference>
<evidence type="ECO:0000256" key="5">
    <source>
        <dbReference type="ARBA" id="ARBA00023136"/>
    </source>
</evidence>
<gene>
    <name evidence="7" type="ORF">GNQ48_10745</name>
    <name evidence="8" type="ORF">L4V69_29515</name>
</gene>
<dbReference type="EMBL" id="CP136986">
    <property type="protein sequence ID" value="WOS76594.1"/>
    <property type="molecule type" value="Genomic_DNA"/>
</dbReference>
<evidence type="ECO:0000313" key="9">
    <source>
        <dbReference type="Proteomes" id="UP000433532"/>
    </source>
</evidence>
<dbReference type="KEGG" id="paeb:NCGM1900_2140"/>
<dbReference type="RefSeq" id="WP_003093885.1">
    <property type="nucleotide sequence ID" value="NZ_AP014622.1"/>
</dbReference>
<dbReference type="Proteomes" id="UP001297540">
    <property type="component" value="Chromosome"/>
</dbReference>
<reference evidence="8" key="3">
    <citation type="submission" date="2023-10" db="EMBL/GenBank/DDBJ databases">
        <title>Pathogen: clinical or host-associated sample.</title>
        <authorList>
            <person name="Hergert J."/>
            <person name="Casey R."/>
            <person name="Wagner J."/>
            <person name="Young E.L."/>
            <person name="Oakeson K.F."/>
        </authorList>
    </citation>
    <scope>NUCLEOTIDE SEQUENCE</scope>
    <source>
        <strain evidence="8">2021CK-01020</strain>
    </source>
</reference>
<evidence type="ECO:0000256" key="6">
    <source>
        <dbReference type="SAM" id="Phobius"/>
    </source>
</evidence>
<dbReference type="InterPro" id="IPR022791">
    <property type="entry name" value="L-PG_synthase/AglD"/>
</dbReference>
<evidence type="ECO:0000313" key="8">
    <source>
        <dbReference type="EMBL" id="WOS76594.1"/>
    </source>
</evidence>
<dbReference type="GO" id="GO:0005886">
    <property type="term" value="C:plasma membrane"/>
    <property type="evidence" value="ECO:0007669"/>
    <property type="project" value="UniProtKB-SubCell"/>
</dbReference>
<comment type="subcellular location">
    <subcellularLocation>
        <location evidence="1">Cell membrane</location>
        <topology evidence="1">Multi-pass membrane protein</topology>
    </subcellularLocation>
</comment>